<dbReference type="AlphaFoldDB" id="A0A1E7N1U0"/>
<dbReference type="OrthoDB" id="4331507at2"/>
<evidence type="ECO:0000259" key="1">
    <source>
        <dbReference type="Pfam" id="PF01833"/>
    </source>
</evidence>
<dbReference type="GeneID" id="97489477"/>
<dbReference type="Gene3D" id="2.60.40.10">
    <property type="entry name" value="Immunoglobulins"/>
    <property type="match status" value="1"/>
</dbReference>
<evidence type="ECO:0000313" key="3">
    <source>
        <dbReference type="EMBL" id="OEV34659.1"/>
    </source>
</evidence>
<comment type="caution">
    <text evidence="3">The sequence shown here is derived from an EMBL/GenBank/DDBJ whole genome shotgun (WGS) entry which is preliminary data.</text>
</comment>
<reference evidence="4" key="4">
    <citation type="submission" date="2016-08" db="EMBL/GenBank/DDBJ databases">
        <title>Sequencing, assembly and comparative genomics of S. aureofaciens ATCC 10762.</title>
        <authorList>
            <person name="Gradnigo J.S."/>
            <person name="Johnson N."/>
            <person name="Somerville G.A."/>
        </authorList>
    </citation>
    <scope>NUCLEOTIDE SEQUENCE [LARGE SCALE GENOMIC DNA]</scope>
    <source>
        <strain evidence="4">ATCC 10762 / DSM 40127 / CCM 3239 / JCM 4008 / LMG 5968 / NBRC 12843 / NCIMB 8234 / A-377</strain>
    </source>
</reference>
<dbReference type="Pfam" id="PF01833">
    <property type="entry name" value="TIG"/>
    <property type="match status" value="1"/>
</dbReference>
<accession>A0A1E7N1U0</accession>
<dbReference type="InterPro" id="IPR002909">
    <property type="entry name" value="IPT_dom"/>
</dbReference>
<reference evidence="3 4" key="2">
    <citation type="submission" date="2014-07" db="EMBL/GenBank/DDBJ databases">
        <authorList>
            <person name="Zhang J.E."/>
            <person name="Yang H."/>
            <person name="Guo J."/>
            <person name="Deng Z."/>
            <person name="Luo H."/>
            <person name="Luo M."/>
            <person name="Zhao B."/>
        </authorList>
    </citation>
    <scope>NUCLEOTIDE SEQUENCE [LARGE SCALE GENOMIC DNA]</scope>
    <source>
        <strain evidence="3">ATCC 10762</strain>
        <strain evidence="4">ATCC 10762 / DSM 40127 / CCM 3239 / JCM 4008 / LMG 5968 / NBRC 12843 / NCIMB 8234 / A-377</strain>
    </source>
</reference>
<name>A0A1E7N1U0_KITAU</name>
<keyword evidence="4" id="KW-1185">Reference proteome</keyword>
<reference evidence="3" key="3">
    <citation type="submission" date="2016-08" db="EMBL/GenBank/DDBJ databases">
        <title>Sequencing, Assembly and Comparative Genomics of S. aureofaciens ATCC 10762.</title>
        <authorList>
            <person name="Gradnigo J.S."/>
            <person name="Johnson N."/>
            <person name="Somerville G.A."/>
        </authorList>
    </citation>
    <scope>NUCLEOTIDE SEQUENCE [LARGE SCALE GENOMIC DNA]</scope>
    <source>
        <strain evidence="3">ATCC 10762</strain>
    </source>
</reference>
<evidence type="ECO:0000313" key="4">
    <source>
        <dbReference type="Proteomes" id="UP000037395"/>
    </source>
</evidence>
<gene>
    <name evidence="2" type="ORF">GCM10010502_65710</name>
    <name evidence="3" type="ORF">HS99_0009200</name>
</gene>
<dbReference type="KEGG" id="kau:B6264_26580"/>
<dbReference type="Proteomes" id="UP000037395">
    <property type="component" value="Unassembled WGS sequence"/>
</dbReference>
<proteinExistence type="predicted"/>
<organism evidence="3 4">
    <name type="scientific">Kitasatospora aureofaciens</name>
    <name type="common">Streptomyces aureofaciens</name>
    <dbReference type="NCBI Taxonomy" id="1894"/>
    <lineage>
        <taxon>Bacteria</taxon>
        <taxon>Bacillati</taxon>
        <taxon>Actinomycetota</taxon>
        <taxon>Actinomycetes</taxon>
        <taxon>Kitasatosporales</taxon>
        <taxon>Streptomycetaceae</taxon>
        <taxon>Kitasatospora</taxon>
    </lineage>
</organism>
<feature type="domain" description="IPT/TIG" evidence="1">
    <location>
        <begin position="69"/>
        <end position="92"/>
    </location>
</feature>
<dbReference type="InterPro" id="IPR013783">
    <property type="entry name" value="Ig-like_fold"/>
</dbReference>
<evidence type="ECO:0000313" key="2">
    <source>
        <dbReference type="EMBL" id="GGV01908.1"/>
    </source>
</evidence>
<dbReference type="Proteomes" id="UP000610124">
    <property type="component" value="Unassembled WGS sequence"/>
</dbReference>
<dbReference type="GO" id="GO:0005975">
    <property type="term" value="P:carbohydrate metabolic process"/>
    <property type="evidence" value="ECO:0007669"/>
    <property type="project" value="UniProtKB-ARBA"/>
</dbReference>
<reference evidence="2" key="5">
    <citation type="submission" date="2020-09" db="EMBL/GenBank/DDBJ databases">
        <authorList>
            <person name="Sun Q."/>
            <person name="Ohkuma M."/>
        </authorList>
    </citation>
    <scope>NUCLEOTIDE SEQUENCE</scope>
    <source>
        <strain evidence="2">JCM 4434</strain>
    </source>
</reference>
<sequence>MNIIGEGLGDTTAVRFGCQPAASFTVLNDQEVLAVSPNLVTDVEIDATPGQLTTRTVGRFYYLPDSVLAGISPTSGPLSGGGTLTVTGRGLITTHRCALAPSLSPHRPSWTTRSP</sequence>
<dbReference type="EMBL" id="JPRF03000043">
    <property type="protein sequence ID" value="OEV34659.1"/>
    <property type="molecule type" value="Genomic_DNA"/>
</dbReference>
<protein>
    <recommendedName>
        <fullName evidence="1">IPT/TIG domain-containing protein</fullName>
    </recommendedName>
</protein>
<reference evidence="2" key="1">
    <citation type="journal article" date="2014" name="Int. J. Syst. Evol. Microbiol.">
        <title>Complete genome sequence of Corynebacterium casei LMG S-19264T (=DSM 44701T), isolated from a smear-ripened cheese.</title>
        <authorList>
            <consortium name="US DOE Joint Genome Institute (JGI-PGF)"/>
            <person name="Walter F."/>
            <person name="Albersmeier A."/>
            <person name="Kalinowski J."/>
            <person name="Ruckert C."/>
        </authorList>
    </citation>
    <scope>NUCLEOTIDE SEQUENCE</scope>
    <source>
        <strain evidence="2">JCM 4434</strain>
    </source>
</reference>
<dbReference type="RefSeq" id="WP_030554675.1">
    <property type="nucleotide sequence ID" value="NZ_BMUB01000026.1"/>
</dbReference>
<dbReference type="EMBL" id="BMUB01000026">
    <property type="protein sequence ID" value="GGV01908.1"/>
    <property type="molecule type" value="Genomic_DNA"/>
</dbReference>
<accession>A0A8H9LXK7</accession>